<name>A0A8J2ID14_FUSEQ</name>
<dbReference type="InterPro" id="IPR051678">
    <property type="entry name" value="AGP_Transferase"/>
</dbReference>
<protein>
    <recommendedName>
        <fullName evidence="3">Aminoglycoside phosphotransferase domain-containing protein</fullName>
    </recommendedName>
</protein>
<evidence type="ECO:0000313" key="1">
    <source>
        <dbReference type="EMBL" id="CAG7554595.1"/>
    </source>
</evidence>
<evidence type="ECO:0008006" key="3">
    <source>
        <dbReference type="Google" id="ProtNLM"/>
    </source>
</evidence>
<dbReference type="PANTHER" id="PTHR21310:SF37">
    <property type="entry name" value="AMINOGLYCOSIDE PHOSPHOTRANSFERASE DOMAIN-CONTAINING PROTEIN"/>
    <property type="match status" value="1"/>
</dbReference>
<dbReference type="EMBL" id="CAJSTJ010000022">
    <property type="protein sequence ID" value="CAG7554595.1"/>
    <property type="molecule type" value="Genomic_DNA"/>
</dbReference>
<dbReference type="PANTHER" id="PTHR21310">
    <property type="entry name" value="AMINOGLYCOSIDE PHOSPHOTRANSFERASE-RELATED-RELATED"/>
    <property type="match status" value="1"/>
</dbReference>
<proteinExistence type="predicted"/>
<reference evidence="1" key="1">
    <citation type="submission" date="2021-05" db="EMBL/GenBank/DDBJ databases">
        <authorList>
            <person name="Khan N."/>
        </authorList>
    </citation>
    <scope>NUCLEOTIDE SEQUENCE</scope>
</reference>
<organism evidence="1 2">
    <name type="scientific">Fusarium equiseti</name>
    <name type="common">Fusarium scirpi</name>
    <dbReference type="NCBI Taxonomy" id="61235"/>
    <lineage>
        <taxon>Eukaryota</taxon>
        <taxon>Fungi</taxon>
        <taxon>Dikarya</taxon>
        <taxon>Ascomycota</taxon>
        <taxon>Pezizomycotina</taxon>
        <taxon>Sordariomycetes</taxon>
        <taxon>Hypocreomycetidae</taxon>
        <taxon>Hypocreales</taxon>
        <taxon>Nectriaceae</taxon>
        <taxon>Fusarium</taxon>
        <taxon>Fusarium incarnatum-equiseti species complex</taxon>
    </lineage>
</organism>
<gene>
    <name evidence="1" type="ORF">FEQUK3_LOCUS324</name>
</gene>
<comment type="caution">
    <text evidence="1">The sequence shown here is derived from an EMBL/GenBank/DDBJ whole genome shotgun (WGS) entry which is preliminary data.</text>
</comment>
<sequence length="333" mass="37524">MTKARQNFDDVAWDKNDEAFEESQKRLRLQSICRKIETLAESVLGKPATLVSPIFFGGFNVLYQISLEGDASDIMVRVPCPDLVQFPEEKPLYEARTMAFLSQNTTIPIPTLIHHTSSSEIGPCVMMQRIKSVRDMSDALAIPGQDPDETLVLNHAIAEESLKRLYRRIAVLMVELSKPGFPRIGSLMMLGNGQYSVVGRPITQNMNNMIQLANIPRAVLSAPNQTYQTADEWYIALAEMHMAQLLFQHNDLVSSEDDCRNKFVARCLFYALARQVRLSNFGFLEDSWSAQSKLSEFTCAAPDGSDSFRLYCDDFRPVNLLLNEEDNIIAAID</sequence>
<evidence type="ECO:0000313" key="2">
    <source>
        <dbReference type="Proteomes" id="UP000693738"/>
    </source>
</evidence>
<accession>A0A8J2ID14</accession>
<dbReference type="AlphaFoldDB" id="A0A8J2ID14"/>
<dbReference type="Proteomes" id="UP000693738">
    <property type="component" value="Unassembled WGS sequence"/>
</dbReference>